<reference evidence="2" key="1">
    <citation type="journal article" date="2019" name="Int. J. Syst. Evol. Microbiol.">
        <title>The Global Catalogue of Microorganisms (GCM) 10K type strain sequencing project: providing services to taxonomists for standard genome sequencing and annotation.</title>
        <authorList>
            <consortium name="The Broad Institute Genomics Platform"/>
            <consortium name="The Broad Institute Genome Sequencing Center for Infectious Disease"/>
            <person name="Wu L."/>
            <person name="Ma J."/>
        </authorList>
    </citation>
    <scope>NUCLEOTIDE SEQUENCE [LARGE SCALE GENOMIC DNA]</scope>
    <source>
        <strain evidence="2">CGMCC 1.15407</strain>
    </source>
</reference>
<dbReference type="EMBL" id="BMIU01000023">
    <property type="protein sequence ID" value="GGF45594.1"/>
    <property type="molecule type" value="Genomic_DNA"/>
</dbReference>
<evidence type="ECO:0000313" key="2">
    <source>
        <dbReference type="Proteomes" id="UP000647339"/>
    </source>
</evidence>
<sequence length="88" mass="9834">MGATQTQVLNKSKAVHATDSCYAIDNTKAAHAVVDFTAELAPALALIAAFTQLEWNEQDLLPIFFYDKLGTTVTVPYYILYQNFKIYL</sequence>
<keyword evidence="2" id="KW-1185">Reference proteome</keyword>
<evidence type="ECO:0000313" key="1">
    <source>
        <dbReference type="EMBL" id="GGF45594.1"/>
    </source>
</evidence>
<dbReference type="Proteomes" id="UP000647339">
    <property type="component" value="Unassembled WGS sequence"/>
</dbReference>
<comment type="caution">
    <text evidence="1">The sequence shown here is derived from an EMBL/GenBank/DDBJ whole genome shotgun (WGS) entry which is preliminary data.</text>
</comment>
<organism evidence="1 2">
    <name type="scientific">Echinicola rosea</name>
    <dbReference type="NCBI Taxonomy" id="1807691"/>
    <lineage>
        <taxon>Bacteria</taxon>
        <taxon>Pseudomonadati</taxon>
        <taxon>Bacteroidota</taxon>
        <taxon>Cytophagia</taxon>
        <taxon>Cytophagales</taxon>
        <taxon>Cyclobacteriaceae</taxon>
        <taxon>Echinicola</taxon>
    </lineage>
</organism>
<accession>A0ABQ1V976</accession>
<protein>
    <submittedName>
        <fullName evidence="1">Uncharacterized protein</fullName>
    </submittedName>
</protein>
<proteinExistence type="predicted"/>
<name>A0ABQ1V976_9BACT</name>
<gene>
    <name evidence="1" type="ORF">GCM10011339_37610</name>
</gene>